<protein>
    <submittedName>
        <fullName evidence="1">Uncharacterized protein</fullName>
    </submittedName>
</protein>
<sequence>MSAATQSSHAAAAFFAKLLVFCLIVCAYAQDPVNPPQPYTFGFENVDEYGTQLYHKESGDASNAKKGSYGYKDAAGLFRRVEYVADLNGYRATVDTNEPGTAPGQTGDAVFNANPIVVPFAKSASAPVPAFAPKPVGAGGIQLPWSI</sequence>
<dbReference type="EMBL" id="CM023471">
    <property type="protein sequence ID" value="KAH7966121.1"/>
    <property type="molecule type" value="Genomic_DNA"/>
</dbReference>
<accession>A0ACB8DE08</accession>
<proteinExistence type="predicted"/>
<name>A0ACB8DE08_DERSI</name>
<evidence type="ECO:0000313" key="1">
    <source>
        <dbReference type="EMBL" id="KAH7966121.1"/>
    </source>
</evidence>
<organism evidence="1 2">
    <name type="scientific">Dermacentor silvarum</name>
    <name type="common">Tick</name>
    <dbReference type="NCBI Taxonomy" id="543639"/>
    <lineage>
        <taxon>Eukaryota</taxon>
        <taxon>Metazoa</taxon>
        <taxon>Ecdysozoa</taxon>
        <taxon>Arthropoda</taxon>
        <taxon>Chelicerata</taxon>
        <taxon>Arachnida</taxon>
        <taxon>Acari</taxon>
        <taxon>Parasitiformes</taxon>
        <taxon>Ixodida</taxon>
        <taxon>Ixodoidea</taxon>
        <taxon>Ixodidae</taxon>
        <taxon>Rhipicephalinae</taxon>
        <taxon>Dermacentor</taxon>
    </lineage>
</organism>
<gene>
    <name evidence="1" type="ORF">HPB49_013898</name>
</gene>
<evidence type="ECO:0000313" key="2">
    <source>
        <dbReference type="Proteomes" id="UP000821865"/>
    </source>
</evidence>
<keyword evidence="2" id="KW-1185">Reference proteome</keyword>
<reference evidence="1" key="1">
    <citation type="submission" date="2020-05" db="EMBL/GenBank/DDBJ databases">
        <title>Large-scale comparative analyses of tick genomes elucidate their genetic diversity and vector capacities.</title>
        <authorList>
            <person name="Jia N."/>
            <person name="Wang J."/>
            <person name="Shi W."/>
            <person name="Du L."/>
            <person name="Sun Y."/>
            <person name="Zhan W."/>
            <person name="Jiang J."/>
            <person name="Wang Q."/>
            <person name="Zhang B."/>
            <person name="Ji P."/>
            <person name="Sakyi L.B."/>
            <person name="Cui X."/>
            <person name="Yuan T."/>
            <person name="Jiang B."/>
            <person name="Yang W."/>
            <person name="Lam T.T.-Y."/>
            <person name="Chang Q."/>
            <person name="Ding S."/>
            <person name="Wang X."/>
            <person name="Zhu J."/>
            <person name="Ruan X."/>
            <person name="Zhao L."/>
            <person name="Wei J."/>
            <person name="Que T."/>
            <person name="Du C."/>
            <person name="Cheng J."/>
            <person name="Dai P."/>
            <person name="Han X."/>
            <person name="Huang E."/>
            <person name="Gao Y."/>
            <person name="Liu J."/>
            <person name="Shao H."/>
            <person name="Ye R."/>
            <person name="Li L."/>
            <person name="Wei W."/>
            <person name="Wang X."/>
            <person name="Wang C."/>
            <person name="Yang T."/>
            <person name="Huo Q."/>
            <person name="Li W."/>
            <person name="Guo W."/>
            <person name="Chen H."/>
            <person name="Zhou L."/>
            <person name="Ni X."/>
            <person name="Tian J."/>
            <person name="Zhou Y."/>
            <person name="Sheng Y."/>
            <person name="Liu T."/>
            <person name="Pan Y."/>
            <person name="Xia L."/>
            <person name="Li J."/>
            <person name="Zhao F."/>
            <person name="Cao W."/>
        </authorList>
    </citation>
    <scope>NUCLEOTIDE SEQUENCE</scope>
    <source>
        <strain evidence="1">Dsil-2018</strain>
    </source>
</reference>
<dbReference type="Proteomes" id="UP000821865">
    <property type="component" value="Chromosome 2"/>
</dbReference>
<comment type="caution">
    <text evidence="1">The sequence shown here is derived from an EMBL/GenBank/DDBJ whole genome shotgun (WGS) entry which is preliminary data.</text>
</comment>